<protein>
    <recommendedName>
        <fullName evidence="1">6-phosphogluconate dehydrogenase NADP-binding domain-containing protein</fullName>
    </recommendedName>
</protein>
<organism evidence="2 3">
    <name type="scientific">Roseobacter cerasinus</name>
    <dbReference type="NCBI Taxonomy" id="2602289"/>
    <lineage>
        <taxon>Bacteria</taxon>
        <taxon>Pseudomonadati</taxon>
        <taxon>Pseudomonadota</taxon>
        <taxon>Alphaproteobacteria</taxon>
        <taxon>Rhodobacterales</taxon>
        <taxon>Roseobacteraceae</taxon>
        <taxon>Roseobacter</taxon>
    </lineage>
</organism>
<keyword evidence="3" id="KW-1185">Reference proteome</keyword>
<dbReference type="AlphaFoldDB" id="A0A640VUW9"/>
<accession>A0A640VUW9</accession>
<dbReference type="EMBL" id="BLIV01000003">
    <property type="protein sequence ID" value="GFE50026.1"/>
    <property type="molecule type" value="Genomic_DNA"/>
</dbReference>
<evidence type="ECO:0000313" key="3">
    <source>
        <dbReference type="Proteomes" id="UP000436522"/>
    </source>
</evidence>
<sequence>MSLVEGGEHLVGSAAEACAGGDAVILSLNPADIVRCAVFGPDEIASGANTGTLIIDMSSIDPVSTRALSEDAAKAGLRWLDCPLSGGVPRVATGDLALFAGGL</sequence>
<dbReference type="InterPro" id="IPR006115">
    <property type="entry name" value="6PGDH_NADP-bd"/>
</dbReference>
<evidence type="ECO:0000259" key="1">
    <source>
        <dbReference type="Pfam" id="PF03446"/>
    </source>
</evidence>
<evidence type="ECO:0000313" key="2">
    <source>
        <dbReference type="EMBL" id="GFE50026.1"/>
    </source>
</evidence>
<dbReference type="Pfam" id="PF03446">
    <property type="entry name" value="NAD_binding_2"/>
    <property type="match status" value="1"/>
</dbReference>
<dbReference type="Gene3D" id="3.40.50.720">
    <property type="entry name" value="NAD(P)-binding Rossmann-like Domain"/>
    <property type="match status" value="1"/>
</dbReference>
<gene>
    <name evidence="2" type="ORF">So717_17790</name>
</gene>
<dbReference type="PANTHER" id="PTHR43060:SF15">
    <property type="entry name" value="3-HYDROXYISOBUTYRATE DEHYDROGENASE-LIKE 1, MITOCHONDRIAL-RELATED"/>
    <property type="match status" value="1"/>
</dbReference>
<feature type="domain" description="6-phosphogluconate dehydrogenase NADP-binding" evidence="1">
    <location>
        <begin position="3"/>
        <end position="102"/>
    </location>
</feature>
<name>A0A640VUW9_9RHOB</name>
<dbReference type="SUPFAM" id="SSF51735">
    <property type="entry name" value="NAD(P)-binding Rossmann-fold domains"/>
    <property type="match status" value="1"/>
</dbReference>
<dbReference type="GO" id="GO:0050661">
    <property type="term" value="F:NADP binding"/>
    <property type="evidence" value="ECO:0007669"/>
    <property type="project" value="InterPro"/>
</dbReference>
<reference evidence="2 3" key="1">
    <citation type="submission" date="2019-12" db="EMBL/GenBank/DDBJ databases">
        <title>Roseobacter cerasinus sp. nov., isolated from seawater around aquaculture.</title>
        <authorList>
            <person name="Muramatsu S."/>
            <person name="Takabe Y."/>
            <person name="Mori K."/>
            <person name="Takaichi S."/>
            <person name="Hanada S."/>
        </authorList>
    </citation>
    <scope>NUCLEOTIDE SEQUENCE [LARGE SCALE GENOMIC DNA]</scope>
    <source>
        <strain evidence="2 3">AI77</strain>
    </source>
</reference>
<dbReference type="InterPro" id="IPR036291">
    <property type="entry name" value="NAD(P)-bd_dom_sf"/>
</dbReference>
<dbReference type="Proteomes" id="UP000436522">
    <property type="component" value="Unassembled WGS sequence"/>
</dbReference>
<comment type="caution">
    <text evidence="2">The sequence shown here is derived from an EMBL/GenBank/DDBJ whole genome shotgun (WGS) entry which is preliminary data.</text>
</comment>
<proteinExistence type="predicted"/>
<dbReference type="PANTHER" id="PTHR43060">
    <property type="entry name" value="3-HYDROXYISOBUTYRATE DEHYDROGENASE-LIKE 1, MITOCHONDRIAL-RELATED"/>
    <property type="match status" value="1"/>
</dbReference>